<dbReference type="InterPro" id="IPR001764">
    <property type="entry name" value="Glyco_hydro_3_N"/>
</dbReference>
<reference evidence="9 10" key="1">
    <citation type="submission" date="2020-06" db="EMBL/GenBank/DDBJ databases">
        <title>Actinomadura xiongansis sp. nov., isolated from soil of Baiyangdian.</title>
        <authorList>
            <person name="Zhang X."/>
        </authorList>
    </citation>
    <scope>NUCLEOTIDE SEQUENCE [LARGE SCALE GENOMIC DNA]</scope>
    <source>
        <strain evidence="9 10">HBUM206468</strain>
    </source>
</reference>
<feature type="domain" description="Glycoside hydrolase family 3 N-terminal" evidence="7">
    <location>
        <begin position="91"/>
        <end position="434"/>
    </location>
</feature>
<comment type="catalytic activity">
    <reaction evidence="1">
        <text>Hydrolysis of terminal non-reducing N-acetyl-D-hexosamine residues in N-acetyl-beta-D-hexosaminides.</text>
        <dbReference type="EC" id="3.2.1.52"/>
    </reaction>
</comment>
<name>A0ABR7LUL0_9ACTN</name>
<evidence type="ECO:0000256" key="5">
    <source>
        <dbReference type="ARBA" id="ARBA00023295"/>
    </source>
</evidence>
<dbReference type="InterPro" id="IPR036962">
    <property type="entry name" value="Glyco_hydro_3_N_sf"/>
</dbReference>
<dbReference type="EMBL" id="JABVEC010000019">
    <property type="protein sequence ID" value="MBC6468529.1"/>
    <property type="molecule type" value="Genomic_DNA"/>
</dbReference>
<dbReference type="Proteomes" id="UP000805614">
    <property type="component" value="Unassembled WGS sequence"/>
</dbReference>
<evidence type="ECO:0000256" key="6">
    <source>
        <dbReference type="RuleBase" id="RU361161"/>
    </source>
</evidence>
<accession>A0ABR7LUL0</accession>
<dbReference type="SUPFAM" id="SSF52279">
    <property type="entry name" value="Beta-D-glucan exohydrolase, C-terminal domain"/>
    <property type="match status" value="1"/>
</dbReference>
<evidence type="ECO:0000313" key="10">
    <source>
        <dbReference type="Proteomes" id="UP000805614"/>
    </source>
</evidence>
<evidence type="ECO:0000313" key="9">
    <source>
        <dbReference type="EMBL" id="MBC6468529.1"/>
    </source>
</evidence>
<evidence type="ECO:0000256" key="1">
    <source>
        <dbReference type="ARBA" id="ARBA00001231"/>
    </source>
</evidence>
<feature type="domain" description="Glycoside hydrolase family 3 C-terminal" evidence="8">
    <location>
        <begin position="473"/>
        <end position="650"/>
    </location>
</feature>
<dbReference type="Gene3D" id="3.20.20.300">
    <property type="entry name" value="Glycoside hydrolase, family 3, N-terminal domain"/>
    <property type="match status" value="1"/>
</dbReference>
<evidence type="ECO:0000259" key="8">
    <source>
        <dbReference type="Pfam" id="PF01915"/>
    </source>
</evidence>
<protein>
    <recommendedName>
        <fullName evidence="3">beta-N-acetylhexosaminidase</fullName>
        <ecNumber evidence="3">3.2.1.52</ecNumber>
    </recommendedName>
</protein>
<evidence type="ECO:0000259" key="7">
    <source>
        <dbReference type="Pfam" id="PF00933"/>
    </source>
</evidence>
<dbReference type="InterPro" id="IPR050226">
    <property type="entry name" value="NagZ_Beta-hexosaminidase"/>
</dbReference>
<evidence type="ECO:0000256" key="4">
    <source>
        <dbReference type="ARBA" id="ARBA00022801"/>
    </source>
</evidence>
<dbReference type="Gene3D" id="3.40.50.1700">
    <property type="entry name" value="Glycoside hydrolase family 3 C-terminal domain"/>
    <property type="match status" value="1"/>
</dbReference>
<sequence length="652" mass="69137">MIRGPRHGGAAHACRKPIDARHHLTDDQFSAVGPSPAGAGAKGVPVARPRRLIALVTASGLVLTGLGAGSAQAATARGKDPRITKIINGMTLEEKVGQLFVTYAYGDRADTTEPGDVALNRRFYGVDNAAQLIDKYRLGGIIYFAWSNNTKNPQQIAGLSNGLQRAAMRQRAKIPLLVSTDQEGGSVVARILAPATQLPGNMALGAGRDVGDSYRAAQVSGTELGAMGVNQDFAPVADVNVDPANPVIGVRSFSADPQVAAKLTGAAVRGYQNAGVSSTAKHFPGHGDTATDSHTGVPKIDHTREEWERLDMPPFQSAIKSGIDSIMTAHIIVPSLDPAEDPATLSRPILTGILRERLKYDGVVITDALGMQGVRDKYGDERVPVLALKAGVDQLLKSPDGAFDLQYNAVLNAVRSGELTEKRIEESVYRILRLKLKRGLFADPYVDETKVPEVVGNPQHLATAQRITDGTTTLIKNDAGLLPLPKDSRKVLVTGWGVATTQGLADAIAKRGPQTSVYETGISPSQATIGQAVARAGANDLTVVVTNRAWDIAESKPGEPHNGPGQMNLTKALVATGKPVIVIAARDPYDIAYFTEASTFLATFSYTGHALESVTRVLYGENRPQGRLPVRIPVAGAPDQTLYPYGHGLGLR</sequence>
<gene>
    <name evidence="9" type="ORF">HKK74_23975</name>
</gene>
<dbReference type="EC" id="3.2.1.52" evidence="3"/>
<proteinExistence type="inferred from homology"/>
<keyword evidence="4 6" id="KW-0378">Hydrolase</keyword>
<dbReference type="InterPro" id="IPR019800">
    <property type="entry name" value="Glyco_hydro_3_AS"/>
</dbReference>
<dbReference type="SUPFAM" id="SSF51445">
    <property type="entry name" value="(Trans)glycosidases"/>
    <property type="match status" value="1"/>
</dbReference>
<dbReference type="GO" id="GO:0016787">
    <property type="term" value="F:hydrolase activity"/>
    <property type="evidence" value="ECO:0007669"/>
    <property type="project" value="UniProtKB-KW"/>
</dbReference>
<keyword evidence="5 6" id="KW-0326">Glycosidase</keyword>
<comment type="caution">
    <text evidence="9">The sequence shown here is derived from an EMBL/GenBank/DDBJ whole genome shotgun (WGS) entry which is preliminary data.</text>
</comment>
<evidence type="ECO:0000256" key="2">
    <source>
        <dbReference type="ARBA" id="ARBA00005336"/>
    </source>
</evidence>
<keyword evidence="10" id="KW-1185">Reference proteome</keyword>
<dbReference type="PROSITE" id="PS00775">
    <property type="entry name" value="GLYCOSYL_HYDROL_F3"/>
    <property type="match status" value="1"/>
</dbReference>
<dbReference type="Pfam" id="PF00933">
    <property type="entry name" value="Glyco_hydro_3"/>
    <property type="match status" value="1"/>
</dbReference>
<dbReference type="InterPro" id="IPR036881">
    <property type="entry name" value="Glyco_hydro_3_C_sf"/>
</dbReference>
<dbReference type="InterPro" id="IPR017853">
    <property type="entry name" value="GH"/>
</dbReference>
<comment type="similarity">
    <text evidence="2 6">Belongs to the glycosyl hydrolase 3 family.</text>
</comment>
<dbReference type="InterPro" id="IPR002772">
    <property type="entry name" value="Glyco_hydro_3_C"/>
</dbReference>
<dbReference type="PANTHER" id="PTHR30480:SF13">
    <property type="entry name" value="BETA-HEXOSAMINIDASE"/>
    <property type="match status" value="1"/>
</dbReference>
<dbReference type="PANTHER" id="PTHR30480">
    <property type="entry name" value="BETA-HEXOSAMINIDASE-RELATED"/>
    <property type="match status" value="1"/>
</dbReference>
<evidence type="ECO:0000256" key="3">
    <source>
        <dbReference type="ARBA" id="ARBA00012663"/>
    </source>
</evidence>
<organism evidence="9 10">
    <name type="scientific">Actinomadura alba</name>
    <dbReference type="NCBI Taxonomy" id="406431"/>
    <lineage>
        <taxon>Bacteria</taxon>
        <taxon>Bacillati</taxon>
        <taxon>Actinomycetota</taxon>
        <taxon>Actinomycetes</taxon>
        <taxon>Streptosporangiales</taxon>
        <taxon>Thermomonosporaceae</taxon>
        <taxon>Actinomadura</taxon>
    </lineage>
</organism>
<dbReference type="Pfam" id="PF01915">
    <property type="entry name" value="Glyco_hydro_3_C"/>
    <property type="match status" value="1"/>
</dbReference>